<feature type="binding site" evidence="7">
    <location>
        <position position="98"/>
    </location>
    <ligand>
        <name>ATP</name>
        <dbReference type="ChEBI" id="CHEBI:30616"/>
    </ligand>
</feature>
<dbReference type="GO" id="GO:0005524">
    <property type="term" value="F:ATP binding"/>
    <property type="evidence" value="ECO:0007669"/>
    <property type="project" value="UniProtKB-UniRule"/>
</dbReference>
<gene>
    <name evidence="7 10" type="primary">sucC</name>
    <name evidence="10" type="ORF">FXF47_00815</name>
</gene>
<keyword evidence="7 8" id="KW-0067">ATP-binding</keyword>
<evidence type="ECO:0000256" key="8">
    <source>
        <dbReference type="PROSITE-ProRule" id="PRU00409"/>
    </source>
</evidence>
<keyword evidence="3 7" id="KW-0436">Ligase</keyword>
<reference evidence="10" key="1">
    <citation type="submission" date="2019-08" db="EMBL/GenBank/DDBJ databases">
        <title>Genomic characterization of a novel candidate phylum (ARYD3) from a high temperature, high salinity tertiary oil reservoir in north central Oklahoma, USA.</title>
        <authorList>
            <person name="Youssef N.H."/>
            <person name="Yadav A."/>
            <person name="Elshahed M.S."/>
        </authorList>
    </citation>
    <scope>NUCLEOTIDE SEQUENCE [LARGE SCALE GENOMIC DNA]</scope>
    <source>
        <strain evidence="10">ARYD3</strain>
    </source>
</reference>
<dbReference type="GO" id="GO:0042709">
    <property type="term" value="C:succinate-CoA ligase complex"/>
    <property type="evidence" value="ECO:0007669"/>
    <property type="project" value="TreeGrafter"/>
</dbReference>
<dbReference type="GO" id="GO:0004775">
    <property type="term" value="F:succinate-CoA ligase (ADP-forming) activity"/>
    <property type="evidence" value="ECO:0007669"/>
    <property type="project" value="UniProtKB-UniRule"/>
</dbReference>
<dbReference type="InterPro" id="IPR013815">
    <property type="entry name" value="ATP_grasp_subdomain_1"/>
</dbReference>
<accession>A0A5D0MER0</accession>
<dbReference type="HAMAP" id="MF_00558">
    <property type="entry name" value="Succ_CoA_beta"/>
    <property type="match status" value="1"/>
</dbReference>
<feature type="binding site" evidence="7">
    <location>
        <position position="106"/>
    </location>
    <ligand>
        <name>ATP</name>
        <dbReference type="ChEBI" id="CHEBI:30616"/>
    </ligand>
</feature>
<dbReference type="GO" id="GO:0005829">
    <property type="term" value="C:cytosol"/>
    <property type="evidence" value="ECO:0007669"/>
    <property type="project" value="TreeGrafter"/>
</dbReference>
<organism evidence="10 11">
    <name type="scientific">Candidatus Mcinerneyibacterium aminivorans</name>
    <dbReference type="NCBI Taxonomy" id="2703815"/>
    <lineage>
        <taxon>Bacteria</taxon>
        <taxon>Candidatus Macinerneyibacteriota</taxon>
        <taxon>Candidatus Mcinerneyibacteria</taxon>
        <taxon>Candidatus Mcinerneyibacteriales</taxon>
        <taxon>Candidatus Mcinerneyibacteriaceae</taxon>
        <taxon>Candidatus Mcinerneyibacterium</taxon>
    </lineage>
</organism>
<comment type="catalytic activity">
    <reaction evidence="7">
        <text>GTP + succinate + CoA = succinyl-CoA + GDP + phosphate</text>
        <dbReference type="Rhea" id="RHEA:22120"/>
        <dbReference type="ChEBI" id="CHEBI:30031"/>
        <dbReference type="ChEBI" id="CHEBI:37565"/>
        <dbReference type="ChEBI" id="CHEBI:43474"/>
        <dbReference type="ChEBI" id="CHEBI:57287"/>
        <dbReference type="ChEBI" id="CHEBI:57292"/>
        <dbReference type="ChEBI" id="CHEBI:58189"/>
    </reaction>
</comment>
<dbReference type="EC" id="6.2.1.5" evidence="7"/>
<feature type="binding site" evidence="7">
    <location>
        <position position="101"/>
    </location>
    <ligand>
        <name>ATP</name>
        <dbReference type="ChEBI" id="CHEBI:30616"/>
    </ligand>
</feature>
<keyword evidence="6 7" id="KW-0460">Magnesium</keyword>
<dbReference type="GO" id="GO:0000287">
    <property type="term" value="F:magnesium ion binding"/>
    <property type="evidence" value="ECO:0007669"/>
    <property type="project" value="UniProtKB-UniRule"/>
</dbReference>
<dbReference type="InterPro" id="IPR013650">
    <property type="entry name" value="ATP-grasp_succ-CoA_synth-type"/>
</dbReference>
<dbReference type="NCBIfam" id="TIGR01016">
    <property type="entry name" value="sucCoAbeta"/>
    <property type="match status" value="1"/>
</dbReference>
<comment type="pathway">
    <text evidence="7">Carbohydrate metabolism; tricarboxylic acid cycle; succinate from succinyl-CoA (ligase route): step 1/1.</text>
</comment>
<feature type="binding site" evidence="7">
    <location>
        <position position="45"/>
    </location>
    <ligand>
        <name>ATP</name>
        <dbReference type="ChEBI" id="CHEBI:30616"/>
    </ligand>
</feature>
<evidence type="ECO:0000256" key="6">
    <source>
        <dbReference type="ARBA" id="ARBA00022842"/>
    </source>
</evidence>
<dbReference type="FunFam" id="3.40.50.261:FF:000001">
    <property type="entry name" value="Succinate--CoA ligase [ADP-forming] subunit beta"/>
    <property type="match status" value="1"/>
</dbReference>
<feature type="binding site" evidence="7">
    <location>
        <position position="198"/>
    </location>
    <ligand>
        <name>Mg(2+)</name>
        <dbReference type="ChEBI" id="CHEBI:18420"/>
    </ligand>
</feature>
<comment type="caution">
    <text evidence="10">The sequence shown here is derived from an EMBL/GenBank/DDBJ whole genome shotgun (WGS) entry which is preliminary data.</text>
</comment>
<proteinExistence type="inferred from homology"/>
<feature type="domain" description="ATP-grasp" evidence="9">
    <location>
        <begin position="9"/>
        <end position="228"/>
    </location>
</feature>
<feature type="binding site" evidence="7">
    <location>
        <begin position="320"/>
        <end position="322"/>
    </location>
    <ligand>
        <name>substrate</name>
        <note>ligand shared with subunit alpha</note>
    </ligand>
</feature>
<dbReference type="GO" id="GO:0006099">
    <property type="term" value="P:tricarboxylic acid cycle"/>
    <property type="evidence" value="ECO:0007669"/>
    <property type="project" value="UniProtKB-UniRule"/>
</dbReference>
<dbReference type="FunFam" id="3.30.470.20:FF:000002">
    <property type="entry name" value="Succinate--CoA ligase [ADP-forming] subunit beta"/>
    <property type="match status" value="1"/>
</dbReference>
<feature type="binding site" evidence="7">
    <location>
        <begin position="52"/>
        <end position="54"/>
    </location>
    <ligand>
        <name>ATP</name>
        <dbReference type="ChEBI" id="CHEBI:30616"/>
    </ligand>
</feature>
<evidence type="ECO:0000313" key="11">
    <source>
        <dbReference type="Proteomes" id="UP000324143"/>
    </source>
</evidence>
<dbReference type="Pfam" id="PF08442">
    <property type="entry name" value="ATP-grasp_2"/>
    <property type="match status" value="1"/>
</dbReference>
<dbReference type="Gene3D" id="3.30.1490.20">
    <property type="entry name" value="ATP-grasp fold, A domain"/>
    <property type="match status" value="1"/>
</dbReference>
<dbReference type="Pfam" id="PF00549">
    <property type="entry name" value="Ligase_CoA"/>
    <property type="match status" value="1"/>
</dbReference>
<comment type="similarity">
    <text evidence="1 7">Belongs to the succinate/malate CoA ligase beta subunit family.</text>
</comment>
<comment type="catalytic activity">
    <reaction evidence="7">
        <text>succinate + ATP + CoA = succinyl-CoA + ADP + phosphate</text>
        <dbReference type="Rhea" id="RHEA:17661"/>
        <dbReference type="ChEBI" id="CHEBI:30031"/>
        <dbReference type="ChEBI" id="CHEBI:30616"/>
        <dbReference type="ChEBI" id="CHEBI:43474"/>
        <dbReference type="ChEBI" id="CHEBI:57287"/>
        <dbReference type="ChEBI" id="CHEBI:57292"/>
        <dbReference type="ChEBI" id="CHEBI:456216"/>
        <dbReference type="EC" id="6.2.1.5"/>
    </reaction>
</comment>
<evidence type="ECO:0000313" key="10">
    <source>
        <dbReference type="EMBL" id="TYB32157.1"/>
    </source>
</evidence>
<feature type="binding site" evidence="7">
    <location>
        <position position="263"/>
    </location>
    <ligand>
        <name>substrate</name>
        <note>ligand shared with subunit alpha</note>
    </ligand>
</feature>
<keyword evidence="11" id="KW-1185">Reference proteome</keyword>
<evidence type="ECO:0000256" key="1">
    <source>
        <dbReference type="ARBA" id="ARBA00009182"/>
    </source>
</evidence>
<dbReference type="NCBIfam" id="NF001913">
    <property type="entry name" value="PRK00696.1"/>
    <property type="match status" value="1"/>
</dbReference>
<dbReference type="Proteomes" id="UP000324143">
    <property type="component" value="Unassembled WGS sequence"/>
</dbReference>
<dbReference type="InterPro" id="IPR005809">
    <property type="entry name" value="Succ_CoA_ligase-like_bsu"/>
</dbReference>
<feature type="binding site" evidence="7">
    <location>
        <position position="212"/>
    </location>
    <ligand>
        <name>Mg(2+)</name>
        <dbReference type="ChEBI" id="CHEBI:18420"/>
    </ligand>
</feature>
<dbReference type="SUPFAM" id="SSF52210">
    <property type="entry name" value="Succinyl-CoA synthetase domains"/>
    <property type="match status" value="1"/>
</dbReference>
<dbReference type="SUPFAM" id="SSF56059">
    <property type="entry name" value="Glutathione synthetase ATP-binding domain-like"/>
    <property type="match status" value="1"/>
</dbReference>
<dbReference type="InterPro" id="IPR005811">
    <property type="entry name" value="SUCC_ACL_C"/>
</dbReference>
<evidence type="ECO:0000256" key="7">
    <source>
        <dbReference type="HAMAP-Rule" id="MF_00558"/>
    </source>
</evidence>
<protein>
    <recommendedName>
        <fullName evidence="7">Succinate--CoA ligase [ADP-forming] subunit beta</fullName>
        <ecNumber evidence="7">6.2.1.5</ecNumber>
    </recommendedName>
    <alternativeName>
        <fullName evidence="7">Succinyl-CoA synthetase subunit beta</fullName>
        <shortName evidence="7">SCS-beta</shortName>
    </alternativeName>
</protein>
<dbReference type="UniPathway" id="UPA00223">
    <property type="reaction ID" value="UER00999"/>
</dbReference>
<evidence type="ECO:0000256" key="5">
    <source>
        <dbReference type="ARBA" id="ARBA00022741"/>
    </source>
</evidence>
<evidence type="ECO:0000256" key="2">
    <source>
        <dbReference type="ARBA" id="ARBA00022532"/>
    </source>
</evidence>
<keyword evidence="2 7" id="KW-0816">Tricarboxylic acid cycle</keyword>
<sequence length="387" mass="43618">MKLMEYQAKKVFAENGIETPEGFLIEKKEDLEESFKKLNEKAVLKAQVLAGGRGKAGGVKLVNSLQEAEEMAENLLGNRLVTHQTDSNGEKVNSLLMEEQIDINKEIYFSILNDREKQKNIFIISAEGGTEIEELAKNNPQAIKKIRVDQDVGLKEYHVRQMFLQLEMDKKYYSSFFKLISKLYNLYLAKDASLIEINPLVVTGENEFIALDAKVKIDDNALFRQKELEEIRIIPDDEKDEVEAKEKGLSFVELDGDVGCMVNGAGLAMATMDIIKHYDMEPANFLDIGGSSDPQKVINALEYITQNENLRAIFINVFGGITRCDDVANGFKKALEKIDVNVPIVIRLTGTNEKEGKEILKKLGHDVFTDLKEAVLKLKQVYSKSDK</sequence>
<comment type="function">
    <text evidence="7">Succinyl-CoA synthetase functions in the citric acid cycle (TCA), coupling the hydrolysis of succinyl-CoA to the synthesis of either ATP or GTP and thus represents the only step of substrate-level phosphorylation in the TCA. The beta subunit provides nucleotide specificity of the enzyme and binds the substrate succinate, while the binding sites for coenzyme A and phosphate are found in the alpha subunit.</text>
</comment>
<dbReference type="InterPro" id="IPR011761">
    <property type="entry name" value="ATP-grasp"/>
</dbReference>
<dbReference type="InterPro" id="IPR016102">
    <property type="entry name" value="Succinyl-CoA_synth-like"/>
</dbReference>
<evidence type="ECO:0000256" key="3">
    <source>
        <dbReference type="ARBA" id="ARBA00022598"/>
    </source>
</evidence>
<keyword evidence="4 7" id="KW-0479">Metal-binding</keyword>
<dbReference type="Gene3D" id="3.40.50.261">
    <property type="entry name" value="Succinyl-CoA synthetase domains"/>
    <property type="match status" value="1"/>
</dbReference>
<dbReference type="EMBL" id="VSIX01000004">
    <property type="protein sequence ID" value="TYB32157.1"/>
    <property type="molecule type" value="Genomic_DNA"/>
</dbReference>
<dbReference type="PIRSF" id="PIRSF001554">
    <property type="entry name" value="SucCS_beta"/>
    <property type="match status" value="1"/>
</dbReference>
<dbReference type="AlphaFoldDB" id="A0A5D0MER0"/>
<dbReference type="FunFam" id="3.30.1490.20:FF:000002">
    <property type="entry name" value="Succinate--CoA ligase [ADP-forming] subunit beta"/>
    <property type="match status" value="1"/>
</dbReference>
<dbReference type="Gene3D" id="3.30.470.20">
    <property type="entry name" value="ATP-grasp fold, B domain"/>
    <property type="match status" value="1"/>
</dbReference>
<comment type="subunit">
    <text evidence="7">Heterotetramer of two alpha and two beta subunits.</text>
</comment>
<name>A0A5D0MER0_9BACT</name>
<evidence type="ECO:0000256" key="4">
    <source>
        <dbReference type="ARBA" id="ARBA00022723"/>
    </source>
</evidence>
<dbReference type="PANTHER" id="PTHR11815">
    <property type="entry name" value="SUCCINYL-COA SYNTHETASE BETA CHAIN"/>
    <property type="match status" value="1"/>
</dbReference>
<dbReference type="GO" id="GO:0006104">
    <property type="term" value="P:succinyl-CoA metabolic process"/>
    <property type="evidence" value="ECO:0007669"/>
    <property type="project" value="TreeGrafter"/>
</dbReference>
<comment type="cofactor">
    <cofactor evidence="7">
        <name>Mg(2+)</name>
        <dbReference type="ChEBI" id="CHEBI:18420"/>
    </cofactor>
    <text evidence="7">Binds 1 Mg(2+) ion per subunit.</text>
</comment>
<keyword evidence="5 7" id="KW-0547">Nucleotide-binding</keyword>
<evidence type="ECO:0000259" key="9">
    <source>
        <dbReference type="PROSITE" id="PS50975"/>
    </source>
</evidence>
<dbReference type="PROSITE" id="PS50975">
    <property type="entry name" value="ATP_GRASP"/>
    <property type="match status" value="1"/>
</dbReference>
<dbReference type="PANTHER" id="PTHR11815:SF10">
    <property type="entry name" value="SUCCINATE--COA LIGASE [GDP-FORMING] SUBUNIT BETA, MITOCHONDRIAL"/>
    <property type="match status" value="1"/>
</dbReference>
<dbReference type="GO" id="GO:0004776">
    <property type="term" value="F:succinate-CoA ligase (GDP-forming) activity"/>
    <property type="evidence" value="ECO:0007669"/>
    <property type="project" value="RHEA"/>
</dbReference>